<name>A0A0B7BUW6_9EUPU</name>
<feature type="non-terminal residue" evidence="2">
    <location>
        <position position="99"/>
    </location>
</feature>
<gene>
    <name evidence="2" type="primary">ORF213225</name>
</gene>
<evidence type="ECO:0000256" key="1">
    <source>
        <dbReference type="SAM" id="MobiDB-lite"/>
    </source>
</evidence>
<proteinExistence type="predicted"/>
<sequence>MQYTRTPSSRYESSQAGSATPLLDRYTPSVFDSDEPIEDYAQYPVYDSLTNTLQHPHMENVYRNGSTSGYSSYHSNDAAKRLSGFHYPPSGNESIPQTP</sequence>
<feature type="compositionally biased region" description="Polar residues" evidence="1">
    <location>
        <begin position="1"/>
        <end position="18"/>
    </location>
</feature>
<feature type="region of interest" description="Disordered" evidence="1">
    <location>
        <begin position="1"/>
        <end position="33"/>
    </location>
</feature>
<dbReference type="AlphaFoldDB" id="A0A0B7BUW6"/>
<reference evidence="2" key="1">
    <citation type="submission" date="2014-12" db="EMBL/GenBank/DDBJ databases">
        <title>Insight into the proteome of Arion vulgaris.</title>
        <authorList>
            <person name="Aradska J."/>
            <person name="Bulat T."/>
            <person name="Smidak R."/>
            <person name="Sarate P."/>
            <person name="Gangsoo J."/>
            <person name="Sialana F."/>
            <person name="Bilban M."/>
            <person name="Lubec G."/>
        </authorList>
    </citation>
    <scope>NUCLEOTIDE SEQUENCE</scope>
    <source>
        <tissue evidence="2">Skin</tissue>
    </source>
</reference>
<protein>
    <submittedName>
        <fullName evidence="2">Uncharacterized protein</fullName>
    </submittedName>
</protein>
<dbReference type="EMBL" id="HACG01049862">
    <property type="protein sequence ID" value="CEK96727.1"/>
    <property type="molecule type" value="Transcribed_RNA"/>
</dbReference>
<organism evidence="2">
    <name type="scientific">Arion vulgaris</name>
    <dbReference type="NCBI Taxonomy" id="1028688"/>
    <lineage>
        <taxon>Eukaryota</taxon>
        <taxon>Metazoa</taxon>
        <taxon>Spiralia</taxon>
        <taxon>Lophotrochozoa</taxon>
        <taxon>Mollusca</taxon>
        <taxon>Gastropoda</taxon>
        <taxon>Heterobranchia</taxon>
        <taxon>Euthyneura</taxon>
        <taxon>Panpulmonata</taxon>
        <taxon>Eupulmonata</taxon>
        <taxon>Stylommatophora</taxon>
        <taxon>Helicina</taxon>
        <taxon>Arionoidea</taxon>
        <taxon>Arionidae</taxon>
        <taxon>Arion</taxon>
    </lineage>
</organism>
<evidence type="ECO:0000313" key="2">
    <source>
        <dbReference type="EMBL" id="CEK96727.1"/>
    </source>
</evidence>
<accession>A0A0B7BUW6</accession>
<feature type="region of interest" description="Disordered" evidence="1">
    <location>
        <begin position="80"/>
        <end position="99"/>
    </location>
</feature>